<protein>
    <submittedName>
        <fullName evidence="2">GNAT family N-acetyltransferase</fullName>
        <ecNumber evidence="2">2.3.1.-</ecNumber>
    </submittedName>
</protein>
<sequence>MTTIAPITTVDPRKDELWRTLATGEHGDLFTSPPWIDAVCSTYGFTPAARIALDADGTPRGGLAWVPVSDLRGDRLCSLPFSDWADPVAPDTATWNALVDGLIEPGTSLTLRCLHAAEPVADPRLRITGETVQHTTRIDAPIEDIHRRIDQAARRNIAKADRGGIRVEAISGIRGVQQFHQLQVGLRKRKYRMLAQPVEFFENIWDRFSADGSVVTMLARHAEDTVAGVVFLAWNGILHCKFAASRPDYLAMRPNDAVYWAGIRWAAERGMRAVDWGASDVDQPGLIRFKSKYATDEKRIVALKSAGEPSPAQAEAGRVLGDITRLFTDESVPDRITDEAGALLYRYFC</sequence>
<evidence type="ECO:0000259" key="1">
    <source>
        <dbReference type="Pfam" id="PF13480"/>
    </source>
</evidence>
<proteinExistence type="predicted"/>
<dbReference type="InterPro" id="IPR016181">
    <property type="entry name" value="Acyl_CoA_acyltransferase"/>
</dbReference>
<evidence type="ECO:0000313" key="2">
    <source>
        <dbReference type="EMBL" id="MDA3624187.1"/>
    </source>
</evidence>
<keyword evidence="3" id="KW-1185">Reference proteome</keyword>
<keyword evidence="2" id="KW-0808">Transferase</keyword>
<dbReference type="SUPFAM" id="SSF55729">
    <property type="entry name" value="Acyl-CoA N-acyltransferases (Nat)"/>
    <property type="match status" value="1"/>
</dbReference>
<dbReference type="GO" id="GO:0016746">
    <property type="term" value="F:acyltransferase activity"/>
    <property type="evidence" value="ECO:0007669"/>
    <property type="project" value="UniProtKB-KW"/>
</dbReference>
<accession>A0ABT4UR32</accession>
<gene>
    <name evidence="2" type="ORF">OU415_01995</name>
</gene>
<dbReference type="InterPro" id="IPR050644">
    <property type="entry name" value="PG_Glycine_Bridge_Synth"/>
</dbReference>
<organism evidence="2 3">
    <name type="scientific">Saccharopolyspora oryzae</name>
    <dbReference type="NCBI Taxonomy" id="2997343"/>
    <lineage>
        <taxon>Bacteria</taxon>
        <taxon>Bacillati</taxon>
        <taxon>Actinomycetota</taxon>
        <taxon>Actinomycetes</taxon>
        <taxon>Pseudonocardiales</taxon>
        <taxon>Pseudonocardiaceae</taxon>
        <taxon>Saccharopolyspora</taxon>
    </lineage>
</organism>
<dbReference type="Gene3D" id="3.40.630.30">
    <property type="match status" value="1"/>
</dbReference>
<evidence type="ECO:0000313" key="3">
    <source>
        <dbReference type="Proteomes" id="UP001210380"/>
    </source>
</evidence>
<feature type="domain" description="BioF2-like acetyltransferase" evidence="1">
    <location>
        <begin position="152"/>
        <end position="280"/>
    </location>
</feature>
<reference evidence="2 3" key="1">
    <citation type="submission" date="2022-11" db="EMBL/GenBank/DDBJ databases">
        <title>Draft genome sequence of Saccharopolyspora sp. WRP15-2 isolated from rhizosphere soils of wild rice in Thailand.</title>
        <authorList>
            <person name="Duangmal K."/>
            <person name="Kammanee S."/>
            <person name="Muangham S."/>
        </authorList>
    </citation>
    <scope>NUCLEOTIDE SEQUENCE [LARGE SCALE GENOMIC DNA]</scope>
    <source>
        <strain evidence="2 3">WRP15-2</strain>
    </source>
</reference>
<dbReference type="Pfam" id="PF13480">
    <property type="entry name" value="Acetyltransf_6"/>
    <property type="match status" value="1"/>
</dbReference>
<dbReference type="EC" id="2.3.1.-" evidence="2"/>
<dbReference type="Proteomes" id="UP001210380">
    <property type="component" value="Unassembled WGS sequence"/>
</dbReference>
<comment type="caution">
    <text evidence="2">The sequence shown here is derived from an EMBL/GenBank/DDBJ whole genome shotgun (WGS) entry which is preliminary data.</text>
</comment>
<dbReference type="InterPro" id="IPR038740">
    <property type="entry name" value="BioF2-like_GNAT_dom"/>
</dbReference>
<name>A0ABT4UR32_9PSEU</name>
<dbReference type="RefSeq" id="WP_270946752.1">
    <property type="nucleotide sequence ID" value="NZ_JAQGLA010000002.1"/>
</dbReference>
<dbReference type="PANTHER" id="PTHR36174:SF1">
    <property type="entry name" value="LIPID II:GLYCINE GLYCYLTRANSFERASE"/>
    <property type="match status" value="1"/>
</dbReference>
<keyword evidence="2" id="KW-0012">Acyltransferase</keyword>
<dbReference type="PANTHER" id="PTHR36174">
    <property type="entry name" value="LIPID II:GLYCINE GLYCYLTRANSFERASE"/>
    <property type="match status" value="1"/>
</dbReference>
<dbReference type="EMBL" id="JAQGLA010000002">
    <property type="protein sequence ID" value="MDA3624187.1"/>
    <property type="molecule type" value="Genomic_DNA"/>
</dbReference>